<dbReference type="PANTHER" id="PTHR33221:SF4">
    <property type="entry name" value="HTH-TYPE TRANSCRIPTIONAL REPRESSOR NSRR"/>
    <property type="match status" value="1"/>
</dbReference>
<protein>
    <submittedName>
        <fullName evidence="2">Rrf2 family transcriptional regulator</fullName>
    </submittedName>
</protein>
<dbReference type="Gene3D" id="1.10.10.10">
    <property type="entry name" value="Winged helix-like DNA-binding domain superfamily/Winged helix DNA-binding domain"/>
    <property type="match status" value="1"/>
</dbReference>
<dbReference type="SUPFAM" id="SSF46785">
    <property type="entry name" value="Winged helix' DNA-binding domain"/>
    <property type="match status" value="1"/>
</dbReference>
<name>A0A2K2FVZ2_9SPHN</name>
<gene>
    <name evidence="2" type="ORF">A8V01_07635</name>
</gene>
<evidence type="ECO:0000313" key="3">
    <source>
        <dbReference type="Proteomes" id="UP000236327"/>
    </source>
</evidence>
<dbReference type="OrthoDB" id="9802344at2"/>
<accession>A0A2K2FVZ2</accession>
<dbReference type="GO" id="GO:0005829">
    <property type="term" value="C:cytosol"/>
    <property type="evidence" value="ECO:0007669"/>
    <property type="project" value="TreeGrafter"/>
</dbReference>
<dbReference type="Proteomes" id="UP000236327">
    <property type="component" value="Unassembled WGS sequence"/>
</dbReference>
<dbReference type="RefSeq" id="WP_103098254.1">
    <property type="nucleotide sequence ID" value="NZ_LYMM01000062.1"/>
</dbReference>
<keyword evidence="1" id="KW-0238">DNA-binding</keyword>
<organism evidence="2 3">
    <name type="scientific">Novosphingobium guangzhouense</name>
    <dbReference type="NCBI Taxonomy" id="1850347"/>
    <lineage>
        <taxon>Bacteria</taxon>
        <taxon>Pseudomonadati</taxon>
        <taxon>Pseudomonadota</taxon>
        <taxon>Alphaproteobacteria</taxon>
        <taxon>Sphingomonadales</taxon>
        <taxon>Sphingomonadaceae</taxon>
        <taxon>Novosphingobium</taxon>
    </lineage>
</organism>
<dbReference type="NCBIfam" id="TIGR00738">
    <property type="entry name" value="rrf2_super"/>
    <property type="match status" value="1"/>
</dbReference>
<comment type="caution">
    <text evidence="2">The sequence shown here is derived from an EMBL/GenBank/DDBJ whole genome shotgun (WGS) entry which is preliminary data.</text>
</comment>
<dbReference type="PROSITE" id="PS51197">
    <property type="entry name" value="HTH_RRF2_2"/>
    <property type="match status" value="1"/>
</dbReference>
<reference evidence="2 3" key="1">
    <citation type="submission" date="2016-05" db="EMBL/GenBank/DDBJ databases">
        <title>Complete genome sequence of Novosphingobium guangzhouense SA925(T).</title>
        <authorList>
            <person name="Sha S."/>
        </authorList>
    </citation>
    <scope>NUCLEOTIDE SEQUENCE [LARGE SCALE GENOMIC DNA]</scope>
    <source>
        <strain evidence="2 3">SA925</strain>
    </source>
</reference>
<sequence length="144" mass="16135">MQLTRYTDYAVRVLLHVGARDDGDLSSIAEIAETYGISRNHLMKVVQDLGQAGFLETVRGRRGGLRLGRRPEEITVGQIVRHTETSFQLVDCKNCIVAPACTLPRVFNEATRAFLDVLDRYTLADALTRRDDLRQIFGNFAPVA</sequence>
<dbReference type="InterPro" id="IPR036388">
    <property type="entry name" value="WH-like_DNA-bd_sf"/>
</dbReference>
<evidence type="ECO:0000313" key="2">
    <source>
        <dbReference type="EMBL" id="PNU02918.1"/>
    </source>
</evidence>
<proteinExistence type="predicted"/>
<dbReference type="GO" id="GO:0003677">
    <property type="term" value="F:DNA binding"/>
    <property type="evidence" value="ECO:0007669"/>
    <property type="project" value="UniProtKB-KW"/>
</dbReference>
<keyword evidence="3" id="KW-1185">Reference proteome</keyword>
<dbReference type="Pfam" id="PF02082">
    <property type="entry name" value="Rrf2"/>
    <property type="match status" value="1"/>
</dbReference>
<dbReference type="PANTHER" id="PTHR33221">
    <property type="entry name" value="WINGED HELIX-TURN-HELIX TRANSCRIPTIONAL REGULATOR, RRF2 FAMILY"/>
    <property type="match status" value="1"/>
</dbReference>
<evidence type="ECO:0000256" key="1">
    <source>
        <dbReference type="ARBA" id="ARBA00023125"/>
    </source>
</evidence>
<dbReference type="GO" id="GO:0003700">
    <property type="term" value="F:DNA-binding transcription factor activity"/>
    <property type="evidence" value="ECO:0007669"/>
    <property type="project" value="TreeGrafter"/>
</dbReference>
<dbReference type="AlphaFoldDB" id="A0A2K2FVZ2"/>
<dbReference type="EMBL" id="LYMM01000062">
    <property type="protein sequence ID" value="PNU02918.1"/>
    <property type="molecule type" value="Genomic_DNA"/>
</dbReference>
<dbReference type="InterPro" id="IPR036390">
    <property type="entry name" value="WH_DNA-bd_sf"/>
</dbReference>
<dbReference type="InterPro" id="IPR000944">
    <property type="entry name" value="Tscrpt_reg_Rrf2"/>
</dbReference>